<keyword evidence="1" id="KW-1188">Viral release from host cell</keyword>
<dbReference type="EMBL" id="FNYD01000003">
    <property type="protein sequence ID" value="SEJ13062.1"/>
    <property type="molecule type" value="Genomic_DNA"/>
</dbReference>
<evidence type="ECO:0000313" key="5">
    <source>
        <dbReference type="EMBL" id="SEJ13062.1"/>
    </source>
</evidence>
<evidence type="ECO:0000256" key="3">
    <source>
        <dbReference type="ARBA" id="ARBA00022801"/>
    </source>
</evidence>
<name>A0A1H6WKQ6_9RHOB</name>
<reference evidence="5 6" key="1">
    <citation type="submission" date="2016-10" db="EMBL/GenBank/DDBJ databases">
        <authorList>
            <person name="de Groot N.N."/>
        </authorList>
    </citation>
    <scope>NUCLEOTIDE SEQUENCE [LARGE SCALE GENOMIC DNA]</scope>
    <source>
        <strain evidence="5 6">DSM 29340</strain>
    </source>
</reference>
<evidence type="ECO:0000259" key="4">
    <source>
        <dbReference type="Pfam" id="PF04586"/>
    </source>
</evidence>
<dbReference type="InterPro" id="IPR006433">
    <property type="entry name" value="Prohead_protease"/>
</dbReference>
<feature type="domain" description="Prohead serine protease" evidence="4">
    <location>
        <begin position="8"/>
        <end position="151"/>
    </location>
</feature>
<dbReference type="Pfam" id="PF04586">
    <property type="entry name" value="Peptidase_S78"/>
    <property type="match status" value="1"/>
</dbReference>
<dbReference type="RefSeq" id="WP_092364086.1">
    <property type="nucleotide sequence ID" value="NZ_BMGV01000003.1"/>
</dbReference>
<keyword evidence="6" id="KW-1185">Reference proteome</keyword>
<gene>
    <name evidence="5" type="ORF">SAMN05444007_103390</name>
</gene>
<dbReference type="InterPro" id="IPR054613">
    <property type="entry name" value="Peptidase_S78_dom"/>
</dbReference>
<keyword evidence="3" id="KW-0378">Hydrolase</keyword>
<evidence type="ECO:0000256" key="2">
    <source>
        <dbReference type="ARBA" id="ARBA00022670"/>
    </source>
</evidence>
<dbReference type="STRING" id="1227549.SAMN05444007_103390"/>
<dbReference type="GO" id="GO:0006508">
    <property type="term" value="P:proteolysis"/>
    <property type="evidence" value="ECO:0007669"/>
    <property type="project" value="UniProtKB-KW"/>
</dbReference>
<protein>
    <recommendedName>
        <fullName evidence="4">Prohead serine protease domain-containing protein</fullName>
    </recommendedName>
</protein>
<evidence type="ECO:0000313" key="6">
    <source>
        <dbReference type="Proteomes" id="UP000199379"/>
    </source>
</evidence>
<dbReference type="Proteomes" id="UP000199379">
    <property type="component" value="Unassembled WGS sequence"/>
</dbReference>
<organism evidence="5 6">
    <name type="scientific">Cribrihabitans marinus</name>
    <dbReference type="NCBI Taxonomy" id="1227549"/>
    <lineage>
        <taxon>Bacteria</taxon>
        <taxon>Pseudomonadati</taxon>
        <taxon>Pseudomonadota</taxon>
        <taxon>Alphaproteobacteria</taxon>
        <taxon>Rhodobacterales</taxon>
        <taxon>Paracoccaceae</taxon>
        <taxon>Cribrihabitans</taxon>
    </lineage>
</organism>
<accession>A0A1H6WKQ6</accession>
<sequence>MEKRFFDFEVKAAGEGRKISGYGSVFGSRDLGGDVVMPGAFAKSIASGRKVRMLFQHDSNKVIGKWTKAYEDENGLHLEGELADTPRGNEIHTLLKMDAISGLSIGYRTVKDEWRDNSRLLHELDLMEVSVVTFPMNELSNVDAVKAATMEKKDFEEKLTRDAGLSRGVARALLSGGFDAVKSMPGAGNDGEREMIEMLKSWSKK</sequence>
<evidence type="ECO:0000256" key="1">
    <source>
        <dbReference type="ARBA" id="ARBA00022612"/>
    </source>
</evidence>
<dbReference type="NCBIfam" id="TIGR01543">
    <property type="entry name" value="proheadase_HK97"/>
    <property type="match status" value="1"/>
</dbReference>
<dbReference type="SUPFAM" id="SSF50789">
    <property type="entry name" value="Herpes virus serine proteinase, assemblin"/>
    <property type="match status" value="1"/>
</dbReference>
<dbReference type="GO" id="GO:0008233">
    <property type="term" value="F:peptidase activity"/>
    <property type="evidence" value="ECO:0007669"/>
    <property type="project" value="UniProtKB-KW"/>
</dbReference>
<keyword evidence="2" id="KW-0645">Protease</keyword>
<dbReference type="AlphaFoldDB" id="A0A1H6WKQ6"/>
<dbReference type="OrthoDB" id="9804926at2"/>
<proteinExistence type="predicted"/>